<dbReference type="InterPro" id="IPR044059">
    <property type="entry name" value="Csn1/TTC4_wheel"/>
</dbReference>
<proteinExistence type="inferred from homology"/>
<evidence type="ECO:0000313" key="7">
    <source>
        <dbReference type="Proteomes" id="UP000009022"/>
    </source>
</evidence>
<dbReference type="HOGENOM" id="CLU_040446_1_0_1"/>
<evidence type="ECO:0000259" key="5">
    <source>
        <dbReference type="Pfam" id="PF18972"/>
    </source>
</evidence>
<feature type="domain" description="Cns1/TTC4 wheel" evidence="5">
    <location>
        <begin position="237"/>
        <end position="339"/>
    </location>
</feature>
<dbReference type="KEGG" id="tad:TRIADDRAFT_57799"/>
<evidence type="ECO:0000256" key="1">
    <source>
        <dbReference type="ARBA" id="ARBA00022737"/>
    </source>
</evidence>
<dbReference type="GO" id="GO:0030544">
    <property type="term" value="F:Hsp70 protein binding"/>
    <property type="evidence" value="ECO:0000318"/>
    <property type="project" value="GO_Central"/>
</dbReference>
<evidence type="ECO:0000256" key="4">
    <source>
        <dbReference type="SAM" id="MobiDB-lite"/>
    </source>
</evidence>
<dbReference type="PANTHER" id="PTHR46035:SF1">
    <property type="entry name" value="TETRATRICOPEPTIDE REPEAT PROTEIN 4"/>
    <property type="match status" value="1"/>
</dbReference>
<feature type="region of interest" description="Disordered" evidence="4">
    <location>
        <begin position="1"/>
        <end position="48"/>
    </location>
</feature>
<evidence type="ECO:0000256" key="2">
    <source>
        <dbReference type="ARBA" id="ARBA00022803"/>
    </source>
</evidence>
<dbReference type="eggNOG" id="KOG0551">
    <property type="taxonomic scope" value="Eukaryota"/>
</dbReference>
<dbReference type="SUPFAM" id="SSF48452">
    <property type="entry name" value="TPR-like"/>
    <property type="match status" value="1"/>
</dbReference>
<gene>
    <name evidence="6" type="ORF">TRIADDRAFT_57799</name>
</gene>
<protein>
    <recommendedName>
        <fullName evidence="5">Cns1/TTC4 wheel domain-containing protein</fullName>
    </recommendedName>
</protein>
<dbReference type="GO" id="GO:0006457">
    <property type="term" value="P:protein folding"/>
    <property type="evidence" value="ECO:0000318"/>
    <property type="project" value="GO_Central"/>
</dbReference>
<keyword evidence="1" id="KW-0677">Repeat</keyword>
<keyword evidence="7" id="KW-1185">Reference proteome</keyword>
<evidence type="ECO:0000313" key="6">
    <source>
        <dbReference type="EMBL" id="EDV22991.1"/>
    </source>
</evidence>
<name>B3S1E3_TRIAD</name>
<dbReference type="SMART" id="SM00028">
    <property type="entry name" value="TPR"/>
    <property type="match status" value="2"/>
</dbReference>
<dbReference type="OMA" id="WRAAQCA"/>
<evidence type="ECO:0000256" key="3">
    <source>
        <dbReference type="ARBA" id="ARBA00023602"/>
    </source>
</evidence>
<dbReference type="CTD" id="6755437"/>
<reference evidence="6 7" key="1">
    <citation type="journal article" date="2008" name="Nature">
        <title>The Trichoplax genome and the nature of placozoans.</title>
        <authorList>
            <person name="Srivastava M."/>
            <person name="Begovic E."/>
            <person name="Chapman J."/>
            <person name="Putnam N.H."/>
            <person name="Hellsten U."/>
            <person name="Kawashima T."/>
            <person name="Kuo A."/>
            <person name="Mitros T."/>
            <person name="Salamov A."/>
            <person name="Carpenter M.L."/>
            <person name="Signorovitch A.Y."/>
            <person name="Moreno M.A."/>
            <person name="Kamm K."/>
            <person name="Grimwood J."/>
            <person name="Schmutz J."/>
            <person name="Shapiro H."/>
            <person name="Grigoriev I.V."/>
            <person name="Buss L.W."/>
            <person name="Schierwater B."/>
            <person name="Dellaporta S.L."/>
            <person name="Rokhsar D.S."/>
        </authorList>
    </citation>
    <scope>NUCLEOTIDE SEQUENCE [LARGE SCALE GENOMIC DNA]</scope>
    <source>
        <strain evidence="6 7">Grell-BS-1999</strain>
    </source>
</reference>
<dbReference type="AlphaFoldDB" id="B3S1E3"/>
<feature type="compositionally biased region" description="Polar residues" evidence="4">
    <location>
        <begin position="1"/>
        <end position="17"/>
    </location>
</feature>
<dbReference type="STRING" id="10228.B3S1E3"/>
<dbReference type="EMBL" id="DS985247">
    <property type="protein sequence ID" value="EDV22991.1"/>
    <property type="molecule type" value="Genomic_DNA"/>
</dbReference>
<dbReference type="Pfam" id="PF18972">
    <property type="entry name" value="Wheel"/>
    <property type="match status" value="1"/>
</dbReference>
<dbReference type="FunCoup" id="B3S1E3">
    <property type="interactions" value="2254"/>
</dbReference>
<dbReference type="InterPro" id="IPR019734">
    <property type="entry name" value="TPR_rpt"/>
</dbReference>
<dbReference type="PhylomeDB" id="B3S1E3"/>
<dbReference type="CDD" id="cd21380">
    <property type="entry name" value="CTWD_Cns1"/>
    <property type="match status" value="1"/>
</dbReference>
<dbReference type="RefSeq" id="XP_002113901.1">
    <property type="nucleotide sequence ID" value="XM_002113865.1"/>
</dbReference>
<keyword evidence="2" id="KW-0802">TPR repeat</keyword>
<sequence length="352" mass="40738">MSEEVPSSESKNDNTSQDYDEEEWMKELQKVPLLMTEQPDEIDPETSPALAALQALKYENDEDPPEVKAVNYKDDGNFHFKRKRYHQAIAAYTEGIKQNCGDNDLNAQLYNNRGAAQSYLGNNRSALNDATEAKKLSPTYIKAFIRESDNKKLKELKLKAVKNQKVNARNHRKENLLSKKEETSIRNLMQALKEREVTLDGLKSYSDIETMSIKDVKALLTPPDPMGASAMVYLNEEMVIHWPILFIYPEHGQTDFIKSANENDRFMDHLIVMFDDNEAPPWDKENKYKLKNLEIYFEDKDSTQLHRIHLHQTLKEILTDKRFCVKYGIPSFILLVTESRRILTTSFSILLV</sequence>
<dbReference type="Gene3D" id="1.25.40.10">
    <property type="entry name" value="Tetratricopeptide repeat domain"/>
    <property type="match status" value="1"/>
</dbReference>
<organism evidence="6 7">
    <name type="scientific">Trichoplax adhaerens</name>
    <name type="common">Trichoplax reptans</name>
    <dbReference type="NCBI Taxonomy" id="10228"/>
    <lineage>
        <taxon>Eukaryota</taxon>
        <taxon>Metazoa</taxon>
        <taxon>Placozoa</taxon>
        <taxon>Uniplacotomia</taxon>
        <taxon>Trichoplacea</taxon>
        <taxon>Trichoplacidae</taxon>
        <taxon>Trichoplax</taxon>
    </lineage>
</organism>
<dbReference type="PANTHER" id="PTHR46035">
    <property type="entry name" value="TETRATRICOPEPTIDE REPEAT PROTEIN 4"/>
    <property type="match status" value="1"/>
</dbReference>
<dbReference type="Proteomes" id="UP000009022">
    <property type="component" value="Unassembled WGS sequence"/>
</dbReference>
<dbReference type="InParanoid" id="B3S1E3"/>
<comment type="similarity">
    <text evidence="3">Belongs to the TTC4 family.</text>
</comment>
<dbReference type="GeneID" id="6755437"/>
<dbReference type="InterPro" id="IPR011990">
    <property type="entry name" value="TPR-like_helical_dom_sf"/>
</dbReference>
<dbReference type="GO" id="GO:0051879">
    <property type="term" value="F:Hsp90 protein binding"/>
    <property type="evidence" value="ECO:0000318"/>
    <property type="project" value="GO_Central"/>
</dbReference>
<accession>B3S1E3</accession>
<dbReference type="OrthoDB" id="420195at2759"/>
<dbReference type="GO" id="GO:0005634">
    <property type="term" value="C:nucleus"/>
    <property type="evidence" value="ECO:0000318"/>
    <property type="project" value="GO_Central"/>
</dbReference>